<dbReference type="InterPro" id="IPR036390">
    <property type="entry name" value="WH_DNA-bd_sf"/>
</dbReference>
<dbReference type="Pfam" id="PF00126">
    <property type="entry name" value="HTH_1"/>
    <property type="match status" value="1"/>
</dbReference>
<dbReference type="SUPFAM" id="SSF46785">
    <property type="entry name" value="Winged helix' DNA-binding domain"/>
    <property type="match status" value="1"/>
</dbReference>
<evidence type="ECO:0000313" key="6">
    <source>
        <dbReference type="EMBL" id="NDY93807.1"/>
    </source>
</evidence>
<dbReference type="PANTHER" id="PTHR30419">
    <property type="entry name" value="HTH-TYPE TRANSCRIPTIONAL REGULATOR YBHD"/>
    <property type="match status" value="1"/>
</dbReference>
<proteinExistence type="inferred from homology"/>
<dbReference type="Pfam" id="PF03466">
    <property type="entry name" value="LysR_substrate"/>
    <property type="match status" value="1"/>
</dbReference>
<dbReference type="InterPro" id="IPR036388">
    <property type="entry name" value="WH-like_DNA-bd_sf"/>
</dbReference>
<dbReference type="Gene3D" id="1.10.10.10">
    <property type="entry name" value="Winged helix-like DNA-binding domain superfamily/Winged helix DNA-binding domain"/>
    <property type="match status" value="1"/>
</dbReference>
<dbReference type="PRINTS" id="PR00039">
    <property type="entry name" value="HTHLYSR"/>
</dbReference>
<comment type="caution">
    <text evidence="6">The sequence shown here is derived from an EMBL/GenBank/DDBJ whole genome shotgun (WGS) entry which is preliminary data.</text>
</comment>
<keyword evidence="4" id="KW-0804">Transcription</keyword>
<comment type="similarity">
    <text evidence="1">Belongs to the LysR transcriptional regulatory family.</text>
</comment>
<dbReference type="GO" id="GO:0003700">
    <property type="term" value="F:DNA-binding transcription factor activity"/>
    <property type="evidence" value="ECO:0007669"/>
    <property type="project" value="InterPro"/>
</dbReference>
<feature type="domain" description="HTH lysR-type" evidence="5">
    <location>
        <begin position="19"/>
        <end position="76"/>
    </location>
</feature>
<dbReference type="InterPro" id="IPR000847">
    <property type="entry name" value="LysR_HTH_N"/>
</dbReference>
<evidence type="ECO:0000256" key="2">
    <source>
        <dbReference type="ARBA" id="ARBA00023015"/>
    </source>
</evidence>
<dbReference type="GO" id="GO:0005829">
    <property type="term" value="C:cytosol"/>
    <property type="evidence" value="ECO:0007669"/>
    <property type="project" value="TreeGrafter"/>
</dbReference>
<dbReference type="InterPro" id="IPR050950">
    <property type="entry name" value="HTH-type_LysR_regulators"/>
</dbReference>
<accession>A0A7C9TNY6</accession>
<keyword evidence="7" id="KW-1185">Reference proteome</keyword>
<reference evidence="6 7" key="1">
    <citation type="submission" date="2020-02" db="EMBL/GenBank/DDBJ databases">
        <title>Ideonella bacterium strain TBM-1.</title>
        <authorList>
            <person name="Chen W.-M."/>
        </authorList>
    </citation>
    <scope>NUCLEOTIDE SEQUENCE [LARGE SCALE GENOMIC DNA]</scope>
    <source>
        <strain evidence="6 7">TBM-1</strain>
    </source>
</reference>
<sequence length="324" mass="35256">MATSLTSPPLSPVASRLARRVHLLSDFLAVARAGGIRQAAEHVHVTQSALTRRIQELEQALEVALFERSAKGMSLTPFGKALKVHAEMVEMNCTYAAAEINQLVEGATGELRIAAGPAWAYQLAPEAVALVQREFPDVRVSLLGRMNEATLPMLDEGRLEAVLGGLPDPAERSPELCYEPLLTVEHQVFASQTHPLQAAPQVSPADLLHYPWIWFTEAVSGRRYLEGLFTATGLQAPPASIDTTSVHFGFRVMADGRHLMLLPSTLQAVAQREGLQPLRMAGSAEAPGRRYVAGLMYRPTVLRLHAFAAFRKALMQGVALQASR</sequence>
<gene>
    <name evidence="6" type="ORF">G3A44_21690</name>
</gene>
<dbReference type="AlphaFoldDB" id="A0A7C9TNY6"/>
<dbReference type="PANTHER" id="PTHR30419:SF8">
    <property type="entry name" value="NITROGEN ASSIMILATION TRANSCRIPTIONAL ACTIVATOR-RELATED"/>
    <property type="match status" value="1"/>
</dbReference>
<name>A0A7C9TNY6_9BURK</name>
<dbReference type="CDD" id="cd05466">
    <property type="entry name" value="PBP2_LTTR_substrate"/>
    <property type="match status" value="1"/>
</dbReference>
<protein>
    <submittedName>
        <fullName evidence="6">LysR family transcriptional regulator</fullName>
    </submittedName>
</protein>
<evidence type="ECO:0000259" key="5">
    <source>
        <dbReference type="PROSITE" id="PS50931"/>
    </source>
</evidence>
<dbReference type="Proteomes" id="UP000484255">
    <property type="component" value="Unassembled WGS sequence"/>
</dbReference>
<dbReference type="RefSeq" id="WP_163459833.1">
    <property type="nucleotide sequence ID" value="NZ_JAAGOH010000048.1"/>
</dbReference>
<dbReference type="InterPro" id="IPR005119">
    <property type="entry name" value="LysR_subst-bd"/>
</dbReference>
<keyword evidence="3" id="KW-0238">DNA-binding</keyword>
<dbReference type="Gene3D" id="3.40.190.290">
    <property type="match status" value="1"/>
</dbReference>
<keyword evidence="2" id="KW-0805">Transcription regulation</keyword>
<evidence type="ECO:0000256" key="1">
    <source>
        <dbReference type="ARBA" id="ARBA00009437"/>
    </source>
</evidence>
<dbReference type="PROSITE" id="PS50931">
    <property type="entry name" value="HTH_LYSR"/>
    <property type="match status" value="1"/>
</dbReference>
<evidence type="ECO:0000313" key="7">
    <source>
        <dbReference type="Proteomes" id="UP000484255"/>
    </source>
</evidence>
<dbReference type="EMBL" id="JAAGOH010000048">
    <property type="protein sequence ID" value="NDY93807.1"/>
    <property type="molecule type" value="Genomic_DNA"/>
</dbReference>
<dbReference type="GO" id="GO:0003677">
    <property type="term" value="F:DNA binding"/>
    <property type="evidence" value="ECO:0007669"/>
    <property type="project" value="UniProtKB-KW"/>
</dbReference>
<evidence type="ECO:0000256" key="4">
    <source>
        <dbReference type="ARBA" id="ARBA00023163"/>
    </source>
</evidence>
<evidence type="ECO:0000256" key="3">
    <source>
        <dbReference type="ARBA" id="ARBA00023125"/>
    </source>
</evidence>
<dbReference type="SUPFAM" id="SSF53850">
    <property type="entry name" value="Periplasmic binding protein-like II"/>
    <property type="match status" value="1"/>
</dbReference>
<organism evidence="6 7">
    <name type="scientific">Ideonella livida</name>
    <dbReference type="NCBI Taxonomy" id="2707176"/>
    <lineage>
        <taxon>Bacteria</taxon>
        <taxon>Pseudomonadati</taxon>
        <taxon>Pseudomonadota</taxon>
        <taxon>Betaproteobacteria</taxon>
        <taxon>Burkholderiales</taxon>
        <taxon>Sphaerotilaceae</taxon>
        <taxon>Ideonella</taxon>
    </lineage>
</organism>